<feature type="region of interest" description="Disordered" evidence="1">
    <location>
        <begin position="47"/>
        <end position="75"/>
    </location>
</feature>
<accession>A0ABM3IBS5</accession>
<evidence type="ECO:0000313" key="3">
    <source>
        <dbReference type="Proteomes" id="UP001652623"/>
    </source>
</evidence>
<feature type="signal peptide" evidence="2">
    <location>
        <begin position="1"/>
        <end position="24"/>
    </location>
</feature>
<reference evidence="4" key="1">
    <citation type="submission" date="2025-08" db="UniProtKB">
        <authorList>
            <consortium name="RefSeq"/>
        </authorList>
    </citation>
    <scope>IDENTIFICATION</scope>
    <source>
        <tissue evidence="4">Seedling</tissue>
    </source>
</reference>
<name>A0ABM3IBS5_ZIZJJ</name>
<dbReference type="PANTHER" id="PTHR37177">
    <property type="entry name" value="PROTEIN PSY1"/>
    <property type="match status" value="1"/>
</dbReference>
<feature type="compositionally biased region" description="Polar residues" evidence="1">
    <location>
        <begin position="47"/>
        <end position="56"/>
    </location>
</feature>
<evidence type="ECO:0000256" key="1">
    <source>
        <dbReference type="SAM" id="MobiDB-lite"/>
    </source>
</evidence>
<dbReference type="Proteomes" id="UP001652623">
    <property type="component" value="Chromosome 10"/>
</dbReference>
<gene>
    <name evidence="4" type="primary">LOC125421182</name>
</gene>
<dbReference type="GeneID" id="125421182"/>
<dbReference type="InterPro" id="IPR034430">
    <property type="entry name" value="PSY"/>
</dbReference>
<keyword evidence="3" id="KW-1185">Reference proteome</keyword>
<protein>
    <submittedName>
        <fullName evidence="4">Protein PSY3</fullName>
    </submittedName>
</protein>
<feature type="chain" id="PRO_5045193612" evidence="2">
    <location>
        <begin position="25"/>
        <end position="75"/>
    </location>
</feature>
<evidence type="ECO:0000313" key="4">
    <source>
        <dbReference type="RefSeq" id="XP_048325161.1"/>
    </source>
</evidence>
<proteinExistence type="predicted"/>
<sequence length="75" mass="7912">MGHGGRLSLCLFLAFALILCSASARHTMLLSEDVEVGMEGRSLLVTTNDYGDTTANPGHDPSRGTFEDANNGQNG</sequence>
<organism evidence="3 4">
    <name type="scientific">Ziziphus jujuba</name>
    <name type="common">Chinese jujube</name>
    <name type="synonym">Ziziphus sativa</name>
    <dbReference type="NCBI Taxonomy" id="326968"/>
    <lineage>
        <taxon>Eukaryota</taxon>
        <taxon>Viridiplantae</taxon>
        <taxon>Streptophyta</taxon>
        <taxon>Embryophyta</taxon>
        <taxon>Tracheophyta</taxon>
        <taxon>Spermatophyta</taxon>
        <taxon>Magnoliopsida</taxon>
        <taxon>eudicotyledons</taxon>
        <taxon>Gunneridae</taxon>
        <taxon>Pentapetalae</taxon>
        <taxon>rosids</taxon>
        <taxon>fabids</taxon>
        <taxon>Rosales</taxon>
        <taxon>Rhamnaceae</taxon>
        <taxon>Paliureae</taxon>
        <taxon>Ziziphus</taxon>
    </lineage>
</organism>
<dbReference type="RefSeq" id="XP_048325161.1">
    <property type="nucleotide sequence ID" value="XM_048469204.2"/>
</dbReference>
<dbReference type="PANTHER" id="PTHR37177:SF4">
    <property type="entry name" value="PROTEIN PSY1"/>
    <property type="match status" value="1"/>
</dbReference>
<evidence type="ECO:0000256" key="2">
    <source>
        <dbReference type="SAM" id="SignalP"/>
    </source>
</evidence>
<keyword evidence="2" id="KW-0732">Signal</keyword>